<dbReference type="InterPro" id="IPR002110">
    <property type="entry name" value="Ankyrin_rpt"/>
</dbReference>
<gene>
    <name evidence="4" type="ORF">NLS_LOCUS7385</name>
</gene>
<keyword evidence="2 3" id="KW-0040">ANK repeat</keyword>
<name>A0A3P6TRJ4_LITSI</name>
<dbReference type="InterPro" id="IPR036770">
    <property type="entry name" value="Ankyrin_rpt-contain_sf"/>
</dbReference>
<keyword evidence="5" id="KW-1185">Reference proteome</keyword>
<dbReference type="AlphaFoldDB" id="A0A3P6TRJ4"/>
<protein>
    <submittedName>
        <fullName evidence="4">Uncharacterized protein</fullName>
    </submittedName>
</protein>
<dbReference type="PANTHER" id="PTHR24201">
    <property type="entry name" value="ANK_REP_REGION DOMAIN-CONTAINING PROTEIN"/>
    <property type="match status" value="1"/>
</dbReference>
<dbReference type="STRING" id="42156.A0A3P6TRJ4"/>
<dbReference type="PANTHER" id="PTHR24201:SF16">
    <property type="entry name" value="ANKYRIN-1-LIKE-RELATED"/>
    <property type="match status" value="1"/>
</dbReference>
<reference evidence="4 5" key="1">
    <citation type="submission" date="2018-08" db="EMBL/GenBank/DDBJ databases">
        <authorList>
            <person name="Laetsch R D."/>
            <person name="Stevens L."/>
            <person name="Kumar S."/>
            <person name="Blaxter L. M."/>
        </authorList>
    </citation>
    <scope>NUCLEOTIDE SEQUENCE [LARGE SCALE GENOMIC DNA]</scope>
</reference>
<dbReference type="PROSITE" id="PS50297">
    <property type="entry name" value="ANK_REP_REGION"/>
    <property type="match status" value="2"/>
</dbReference>
<dbReference type="SMART" id="SM00248">
    <property type="entry name" value="ANK"/>
    <property type="match status" value="2"/>
</dbReference>
<organism evidence="4 5">
    <name type="scientific">Litomosoides sigmodontis</name>
    <name type="common">Filarial nematode worm</name>
    <dbReference type="NCBI Taxonomy" id="42156"/>
    <lineage>
        <taxon>Eukaryota</taxon>
        <taxon>Metazoa</taxon>
        <taxon>Ecdysozoa</taxon>
        <taxon>Nematoda</taxon>
        <taxon>Chromadorea</taxon>
        <taxon>Rhabditida</taxon>
        <taxon>Spirurina</taxon>
        <taxon>Spiruromorpha</taxon>
        <taxon>Filarioidea</taxon>
        <taxon>Onchocercidae</taxon>
        <taxon>Litomosoides</taxon>
    </lineage>
</organism>
<evidence type="ECO:0000313" key="4">
    <source>
        <dbReference type="EMBL" id="VDK85963.1"/>
    </source>
</evidence>
<dbReference type="SUPFAM" id="SSF48403">
    <property type="entry name" value="Ankyrin repeat"/>
    <property type="match status" value="1"/>
</dbReference>
<evidence type="ECO:0000313" key="5">
    <source>
        <dbReference type="Proteomes" id="UP000277928"/>
    </source>
</evidence>
<dbReference type="InterPro" id="IPR050776">
    <property type="entry name" value="Ank_Repeat/CDKN_Inhibitor"/>
</dbReference>
<dbReference type="OrthoDB" id="60433at2759"/>
<dbReference type="Gene3D" id="1.25.40.20">
    <property type="entry name" value="Ankyrin repeat-containing domain"/>
    <property type="match status" value="1"/>
</dbReference>
<dbReference type="EMBL" id="UYRX01000754">
    <property type="protein sequence ID" value="VDK85963.1"/>
    <property type="molecule type" value="Genomic_DNA"/>
</dbReference>
<evidence type="ECO:0000256" key="3">
    <source>
        <dbReference type="PROSITE-ProRule" id="PRU00023"/>
    </source>
</evidence>
<keyword evidence="1" id="KW-0677">Repeat</keyword>
<dbReference type="PROSITE" id="PS50088">
    <property type="entry name" value="ANK_REPEAT"/>
    <property type="match status" value="2"/>
</dbReference>
<evidence type="ECO:0000256" key="1">
    <source>
        <dbReference type="ARBA" id="ARBA00022737"/>
    </source>
</evidence>
<evidence type="ECO:0000256" key="2">
    <source>
        <dbReference type="ARBA" id="ARBA00023043"/>
    </source>
</evidence>
<feature type="repeat" description="ANK" evidence="3">
    <location>
        <begin position="82"/>
        <end position="115"/>
    </location>
</feature>
<sequence length="183" mass="20571">MIFSYAEPLLVDTVLTVQWIKACSTGDLQTVGKLVKEKPYLISCAPTINHGYSGLHYAAKDGHSSVLRFLIANGADVNLRTSGYTPLHVAAIGKQHEIISILLRDYGADGSIEDYAGHNYRHYMIEEQGNTYSRRNDVNATRNVSKYDSQQNDTSASELTQFPRLKSFRKAVHGRMRFFTGYF</sequence>
<dbReference type="OMA" id="RWIQACS"/>
<feature type="repeat" description="ANK" evidence="3">
    <location>
        <begin position="50"/>
        <end position="82"/>
    </location>
</feature>
<dbReference type="Proteomes" id="UP000277928">
    <property type="component" value="Unassembled WGS sequence"/>
</dbReference>
<dbReference type="GO" id="GO:0005634">
    <property type="term" value="C:nucleus"/>
    <property type="evidence" value="ECO:0007669"/>
    <property type="project" value="TreeGrafter"/>
</dbReference>
<dbReference type="Pfam" id="PF12796">
    <property type="entry name" value="Ank_2"/>
    <property type="match status" value="1"/>
</dbReference>
<accession>A0A3P6TRJ4</accession>
<proteinExistence type="predicted"/>